<dbReference type="Proteomes" id="UP001210925">
    <property type="component" value="Unassembled WGS sequence"/>
</dbReference>
<dbReference type="SUPFAM" id="SSF50916">
    <property type="entry name" value="Rap30/74 interaction domains"/>
    <property type="match status" value="1"/>
</dbReference>
<keyword evidence="3 7" id="KW-0805">Transcription regulation</keyword>
<dbReference type="GO" id="GO:0016251">
    <property type="term" value="F:RNA polymerase II general transcription initiation factor activity"/>
    <property type="evidence" value="ECO:0007669"/>
    <property type="project" value="TreeGrafter"/>
</dbReference>
<feature type="region of interest" description="Disordered" evidence="8">
    <location>
        <begin position="172"/>
        <end position="243"/>
    </location>
</feature>
<comment type="function">
    <text evidence="7">TFIIF is a general transcription initiation factor that binds to RNA polymerase II and helps to recruit it to the initiation complex in collaboration with TFIIB. It promotes transcription elongation.</text>
</comment>
<evidence type="ECO:0000256" key="7">
    <source>
        <dbReference type="RuleBase" id="RU366044"/>
    </source>
</evidence>
<comment type="caution">
    <text evidence="9">The sequence shown here is derived from an EMBL/GenBank/DDBJ whole genome shotgun (WGS) entry which is preliminary data.</text>
</comment>
<name>A0AAD5YAW1_9FUNG</name>
<sequence length="492" mass="56766">MDQGFQEYRLFSAGRGPATVPHHIMKVPSQKFDLDSMQQPVRMTRQQKEEVKEEESTSNYFKKKTKAIFLGKEEEDVVMGENKSVHRGALIASIGSRHADPDKAPWEITDGEQTFIGNLEGSQNSNYVIFVSTNEGFKVVPVAKWYRFNPKLTHKTLTIEEAEAIMNTRQKKDNRWLMKEGELEKTKPKKKGEKVEKEKSVLQKIRDGDPLDEVPVKKEPRSRKRNENIEDNGFDYDENEQFADDEEINFGIDDEEERKEAQKRLHTTKIVDEIDEEDDLWKSKDAKKLAKSLVKREKSDFYEDMGQDNPYWSDMEDDEEEEEKAKPTNPLLEKAKKNKLQKTSRNSSPAIKEPIKIKLTAPSTEPPAKRIKLEDGTTPPPPTAAQVIKRMEKEQRNRLTSASPPPATPTPSAEQDPNIMTADDIIRIVKSKPDGIGIRDLVRELKSWFDKDKDGNQKKLKELMSKYMDHDKATKIVTLKKEYHDWIDPQVK</sequence>
<proteinExistence type="inferred from homology"/>
<keyword evidence="10" id="KW-1185">Reference proteome</keyword>
<dbReference type="GO" id="GO:0006367">
    <property type="term" value="P:transcription initiation at RNA polymerase II promoter"/>
    <property type="evidence" value="ECO:0007669"/>
    <property type="project" value="InterPro"/>
</dbReference>
<keyword evidence="6 7" id="KW-0539">Nucleus</keyword>
<dbReference type="GO" id="GO:0005674">
    <property type="term" value="C:transcription factor TFIIF complex"/>
    <property type="evidence" value="ECO:0007669"/>
    <property type="project" value="TreeGrafter"/>
</dbReference>
<feature type="compositionally biased region" description="Acidic residues" evidence="8">
    <location>
        <begin position="229"/>
        <end position="243"/>
    </location>
</feature>
<gene>
    <name evidence="9" type="ORF">HK103_005374</name>
</gene>
<feature type="compositionally biased region" description="Basic and acidic residues" evidence="8">
    <location>
        <begin position="193"/>
        <end position="219"/>
    </location>
</feature>
<protein>
    <recommendedName>
        <fullName evidence="7">Transcription initiation factor IIF subunit alpha</fullName>
    </recommendedName>
</protein>
<comment type="subcellular location">
    <subcellularLocation>
        <location evidence="1 7">Nucleus</location>
    </subcellularLocation>
</comment>
<organism evidence="9 10">
    <name type="scientific">Boothiomyces macroporosus</name>
    <dbReference type="NCBI Taxonomy" id="261099"/>
    <lineage>
        <taxon>Eukaryota</taxon>
        <taxon>Fungi</taxon>
        <taxon>Fungi incertae sedis</taxon>
        <taxon>Chytridiomycota</taxon>
        <taxon>Chytridiomycota incertae sedis</taxon>
        <taxon>Chytridiomycetes</taxon>
        <taxon>Rhizophydiales</taxon>
        <taxon>Terramycetaceae</taxon>
        <taxon>Boothiomyces</taxon>
    </lineage>
</organism>
<accession>A0AAD5YAW1</accession>
<evidence type="ECO:0000256" key="5">
    <source>
        <dbReference type="ARBA" id="ARBA00023163"/>
    </source>
</evidence>
<dbReference type="EMBL" id="JADGKB010000005">
    <property type="protein sequence ID" value="KAJ3261536.1"/>
    <property type="molecule type" value="Genomic_DNA"/>
</dbReference>
<evidence type="ECO:0000256" key="3">
    <source>
        <dbReference type="ARBA" id="ARBA00023015"/>
    </source>
</evidence>
<dbReference type="PANTHER" id="PTHR13011">
    <property type="entry name" value="TFIIF-ALPHA"/>
    <property type="match status" value="1"/>
</dbReference>
<feature type="region of interest" description="Disordered" evidence="8">
    <location>
        <begin position="301"/>
        <end position="419"/>
    </location>
</feature>
<keyword evidence="4 7" id="KW-0238">DNA-binding</keyword>
<evidence type="ECO:0000256" key="4">
    <source>
        <dbReference type="ARBA" id="ARBA00023125"/>
    </source>
</evidence>
<evidence type="ECO:0000256" key="1">
    <source>
        <dbReference type="ARBA" id="ARBA00004123"/>
    </source>
</evidence>
<evidence type="ECO:0000313" key="9">
    <source>
        <dbReference type="EMBL" id="KAJ3261536.1"/>
    </source>
</evidence>
<dbReference type="PANTHER" id="PTHR13011:SF0">
    <property type="entry name" value="GENERAL TRANSCRIPTION FACTOR IIF SUBUNIT 1"/>
    <property type="match status" value="1"/>
</dbReference>
<dbReference type="GO" id="GO:0003677">
    <property type="term" value="F:DNA binding"/>
    <property type="evidence" value="ECO:0007669"/>
    <property type="project" value="UniProtKB-KW"/>
</dbReference>
<feature type="compositionally biased region" description="Basic and acidic residues" evidence="8">
    <location>
        <begin position="172"/>
        <end position="186"/>
    </location>
</feature>
<evidence type="ECO:0000313" key="10">
    <source>
        <dbReference type="Proteomes" id="UP001210925"/>
    </source>
</evidence>
<dbReference type="GO" id="GO:0001096">
    <property type="term" value="F:TFIIF-class transcription factor complex binding"/>
    <property type="evidence" value="ECO:0007669"/>
    <property type="project" value="TreeGrafter"/>
</dbReference>
<dbReference type="InterPro" id="IPR008851">
    <property type="entry name" value="TFIIF-alpha"/>
</dbReference>
<evidence type="ECO:0000256" key="2">
    <source>
        <dbReference type="ARBA" id="ARBA00005249"/>
    </source>
</evidence>
<dbReference type="InterPro" id="IPR011039">
    <property type="entry name" value="TFIIF_interaction"/>
</dbReference>
<keyword evidence="5 7" id="KW-0804">Transcription</keyword>
<reference evidence="9" key="1">
    <citation type="submission" date="2020-05" db="EMBL/GenBank/DDBJ databases">
        <title>Phylogenomic resolution of chytrid fungi.</title>
        <authorList>
            <person name="Stajich J.E."/>
            <person name="Amses K."/>
            <person name="Simmons R."/>
            <person name="Seto K."/>
            <person name="Myers J."/>
            <person name="Bonds A."/>
            <person name="Quandt C.A."/>
            <person name="Barry K."/>
            <person name="Liu P."/>
            <person name="Grigoriev I."/>
            <person name="Longcore J.E."/>
            <person name="James T.Y."/>
        </authorList>
    </citation>
    <scope>NUCLEOTIDE SEQUENCE</scope>
    <source>
        <strain evidence="9">PLAUS21</strain>
    </source>
</reference>
<dbReference type="Pfam" id="PF05793">
    <property type="entry name" value="TFIIF_alpha"/>
    <property type="match status" value="1"/>
</dbReference>
<comment type="similarity">
    <text evidence="2 7">Belongs to the TFIIF alpha subunit family.</text>
</comment>
<evidence type="ECO:0000256" key="8">
    <source>
        <dbReference type="SAM" id="MobiDB-lite"/>
    </source>
</evidence>
<dbReference type="AlphaFoldDB" id="A0AAD5YAW1"/>
<dbReference type="GO" id="GO:0032968">
    <property type="term" value="P:positive regulation of transcription elongation by RNA polymerase II"/>
    <property type="evidence" value="ECO:0007669"/>
    <property type="project" value="InterPro"/>
</dbReference>
<evidence type="ECO:0000256" key="6">
    <source>
        <dbReference type="ARBA" id="ARBA00023242"/>
    </source>
</evidence>